<reference evidence="2 3" key="1">
    <citation type="journal article" date="2012" name="Genome Biol.">
        <title>Genome and low-iron response of an oceanic diatom adapted to chronic iron limitation.</title>
        <authorList>
            <person name="Lommer M."/>
            <person name="Specht M."/>
            <person name="Roy A.S."/>
            <person name="Kraemer L."/>
            <person name="Andreson R."/>
            <person name="Gutowska M.A."/>
            <person name="Wolf J."/>
            <person name="Bergner S.V."/>
            <person name="Schilhabel M.B."/>
            <person name="Klostermeier U.C."/>
            <person name="Beiko R.G."/>
            <person name="Rosenstiel P."/>
            <person name="Hippler M."/>
            <person name="Laroche J."/>
        </authorList>
    </citation>
    <scope>NUCLEOTIDE SEQUENCE [LARGE SCALE GENOMIC DNA]</scope>
    <source>
        <strain evidence="2 3">CCMP1005</strain>
    </source>
</reference>
<evidence type="ECO:0000313" key="3">
    <source>
        <dbReference type="Proteomes" id="UP000266841"/>
    </source>
</evidence>
<evidence type="ECO:0000313" key="2">
    <source>
        <dbReference type="EMBL" id="EJK57495.1"/>
    </source>
</evidence>
<feature type="region of interest" description="Disordered" evidence="1">
    <location>
        <begin position="1"/>
        <end position="50"/>
    </location>
</feature>
<protein>
    <submittedName>
        <fullName evidence="2">Uncharacterized protein</fullName>
    </submittedName>
</protein>
<dbReference type="AlphaFoldDB" id="K0RWZ0"/>
<evidence type="ECO:0000256" key="1">
    <source>
        <dbReference type="SAM" id="MobiDB-lite"/>
    </source>
</evidence>
<organism evidence="2 3">
    <name type="scientific">Thalassiosira oceanica</name>
    <name type="common">Marine diatom</name>
    <dbReference type="NCBI Taxonomy" id="159749"/>
    <lineage>
        <taxon>Eukaryota</taxon>
        <taxon>Sar</taxon>
        <taxon>Stramenopiles</taxon>
        <taxon>Ochrophyta</taxon>
        <taxon>Bacillariophyta</taxon>
        <taxon>Coscinodiscophyceae</taxon>
        <taxon>Thalassiosirophycidae</taxon>
        <taxon>Thalassiosirales</taxon>
        <taxon>Thalassiosiraceae</taxon>
        <taxon>Thalassiosira</taxon>
    </lineage>
</organism>
<keyword evidence="3" id="KW-1185">Reference proteome</keyword>
<comment type="caution">
    <text evidence="2">The sequence shown here is derived from an EMBL/GenBank/DDBJ whole genome shotgun (WGS) entry which is preliminary data.</text>
</comment>
<feature type="compositionally biased region" description="Basic and acidic residues" evidence="1">
    <location>
        <begin position="26"/>
        <end position="38"/>
    </location>
</feature>
<sequence>GGRTAGGIESAEGGTGGPRRPLLPAESERGRDESDRGRRGGGPGASVHRKSALAFVGKALSDLHQTNFRALPQVAHSRRIQFRWAELARKKSDGTVRDDSRKALLSTRRNQESHYETPNPAQLKKWQQKLPLFVQVHTRGPLHYVG</sequence>
<feature type="non-terminal residue" evidence="2">
    <location>
        <position position="1"/>
    </location>
</feature>
<dbReference type="Proteomes" id="UP000266841">
    <property type="component" value="Unassembled WGS sequence"/>
</dbReference>
<proteinExistence type="predicted"/>
<name>K0RWZ0_THAOC</name>
<dbReference type="EMBL" id="AGNL01028021">
    <property type="protein sequence ID" value="EJK57495.1"/>
    <property type="molecule type" value="Genomic_DNA"/>
</dbReference>
<gene>
    <name evidence="2" type="ORF">THAOC_22453</name>
</gene>
<accession>K0RWZ0</accession>
<feature type="compositionally biased region" description="Low complexity" evidence="1">
    <location>
        <begin position="1"/>
        <end position="24"/>
    </location>
</feature>